<keyword evidence="1" id="KW-0732">Signal</keyword>
<evidence type="ECO:0000313" key="2">
    <source>
        <dbReference type="EMBL" id="XBH07286.1"/>
    </source>
</evidence>
<organism evidence="2">
    <name type="scientific">Singulisphaera sp. Ch08</name>
    <dbReference type="NCBI Taxonomy" id="3120278"/>
    <lineage>
        <taxon>Bacteria</taxon>
        <taxon>Pseudomonadati</taxon>
        <taxon>Planctomycetota</taxon>
        <taxon>Planctomycetia</taxon>
        <taxon>Isosphaerales</taxon>
        <taxon>Isosphaeraceae</taxon>
        <taxon>Singulisphaera</taxon>
    </lineage>
</organism>
<accession>A0AAU7CQ57</accession>
<feature type="chain" id="PRO_5043728033" evidence="1">
    <location>
        <begin position="26"/>
        <end position="356"/>
    </location>
</feature>
<dbReference type="AlphaFoldDB" id="A0AAU7CQ57"/>
<dbReference type="Gene3D" id="2.60.120.260">
    <property type="entry name" value="Galactose-binding domain-like"/>
    <property type="match status" value="1"/>
</dbReference>
<reference evidence="2" key="1">
    <citation type="submission" date="2024-05" db="EMBL/GenBank/DDBJ databases">
        <title>Planctomycetes of the genus Singulisphaera possess chitinolytic capabilities.</title>
        <authorList>
            <person name="Ivanova A."/>
        </authorList>
    </citation>
    <scope>NUCLEOTIDE SEQUENCE</scope>
    <source>
        <strain evidence="2">Ch08T</strain>
    </source>
</reference>
<dbReference type="PANTHER" id="PTHR33321:SF12">
    <property type="entry name" value="PLANT BASIC SECRETORY PROTEIN (BSP) FAMILY PROTEIN"/>
    <property type="match status" value="1"/>
</dbReference>
<proteinExistence type="predicted"/>
<dbReference type="InterPro" id="IPR008979">
    <property type="entry name" value="Galactose-bd-like_sf"/>
</dbReference>
<name>A0AAU7CQ57_9BACT</name>
<gene>
    <name evidence="2" type="ORF">V5E97_14950</name>
</gene>
<feature type="signal peptide" evidence="1">
    <location>
        <begin position="1"/>
        <end position="25"/>
    </location>
</feature>
<dbReference type="EMBL" id="CP155447">
    <property type="protein sequence ID" value="XBH07286.1"/>
    <property type="molecule type" value="Genomic_DNA"/>
</dbReference>
<evidence type="ECO:0000256" key="1">
    <source>
        <dbReference type="SAM" id="SignalP"/>
    </source>
</evidence>
<dbReference type="Pfam" id="PF04450">
    <property type="entry name" value="BSP"/>
    <property type="match status" value="1"/>
</dbReference>
<dbReference type="SUPFAM" id="SSF49785">
    <property type="entry name" value="Galactose-binding domain-like"/>
    <property type="match status" value="1"/>
</dbReference>
<dbReference type="RefSeq" id="WP_406700129.1">
    <property type="nucleotide sequence ID" value="NZ_CP155447.1"/>
</dbReference>
<protein>
    <submittedName>
        <fullName evidence="2">Basic secretory protein-like protein</fullName>
    </submittedName>
</protein>
<dbReference type="InterPro" id="IPR007541">
    <property type="entry name" value="Uncharacterised_BSP"/>
</dbReference>
<dbReference type="PANTHER" id="PTHR33321">
    <property type="match status" value="1"/>
</dbReference>
<sequence>MQRPHRFRLALTCLPILLFLPVATRGEPVAVIVDTSLETGSRQIRQFAFDGDAETYFASKESPSISDHFTLVFDRPVSVKSLSVVTGKPDQGIVGTLETGVLEVSADGKTFTLLAKLTKGEACEDLPAQPIRAVRIKPTSGQADPLAVREFTIASDHPIAHFKYPIEVAVDCSDSPEMKEWAEKVARTCELWYPRLNQALQSDGHKPSSYITMRISRSYNGVAEASGGNILGSSKFFKSHPDDVGAMIHETVHIIQHYQDRSNPGWLVEGVADYIRFFLFEPGKIGPINAERAHYDGSYRTTAAFLAYVADKYDPSLISKLNTMMREGTYKDQAFKELTGKTVHELDEEWRKALER</sequence>